<evidence type="ECO:0000256" key="3">
    <source>
        <dbReference type="ARBA" id="ARBA00022989"/>
    </source>
</evidence>
<feature type="transmembrane region" description="Helical" evidence="5">
    <location>
        <begin position="125"/>
        <end position="142"/>
    </location>
</feature>
<dbReference type="PROSITE" id="PS51503">
    <property type="entry name" value="HIG1"/>
    <property type="match status" value="1"/>
</dbReference>
<dbReference type="EMBL" id="KV454410">
    <property type="protein sequence ID" value="ODQ65249.1"/>
    <property type="molecule type" value="Genomic_DNA"/>
</dbReference>
<keyword evidence="8" id="KW-1185">Reference proteome</keyword>
<evidence type="ECO:0000256" key="2">
    <source>
        <dbReference type="ARBA" id="ARBA00022692"/>
    </source>
</evidence>
<dbReference type="OrthoDB" id="1915122at2759"/>
<dbReference type="AlphaFoldDB" id="A0A1E3PIK4"/>
<evidence type="ECO:0000256" key="4">
    <source>
        <dbReference type="ARBA" id="ARBA00023136"/>
    </source>
</evidence>
<dbReference type="Proteomes" id="UP000095009">
    <property type="component" value="Unassembled WGS sequence"/>
</dbReference>
<dbReference type="InterPro" id="IPR040153">
    <property type="entry name" value="Rcf2"/>
</dbReference>
<dbReference type="InterPro" id="IPR007667">
    <property type="entry name" value="Hypoxia_induced_domain"/>
</dbReference>
<keyword evidence="4 5" id="KW-0472">Membrane</keyword>
<sequence length="226" mass="25064">MSNAPLSTSSPSSTPNKIANLGGYEKKILIGSAKGIALGFLSSYFIAKQLKRRWVGWNDLNVTAKMLFIISPPTALGIAGCEQAYLDFEHDIYANALNTPAAIARQKRIDSLSTKDKLFYYGHRHKYKIIVGIWATSLYGSWHLINRDKLMTHPQKIVQARMYAQALSVALLVGTLAVTYSNSGSPILKAIEDEEDRGEKNISDDWRQAVADEEKRLEKTKGSTVS</sequence>
<name>A0A1E3PIK4_9ASCO</name>
<dbReference type="PANTHER" id="PTHR28018">
    <property type="entry name" value="RESPIRATORY SUPERCOMPLEX FACTOR 2, MITOCHONDRIAL"/>
    <property type="match status" value="1"/>
</dbReference>
<proteinExistence type="predicted"/>
<dbReference type="GO" id="GO:0033617">
    <property type="term" value="P:mitochondrial respiratory chain complex IV assembly"/>
    <property type="evidence" value="ECO:0007669"/>
    <property type="project" value="TreeGrafter"/>
</dbReference>
<reference evidence="7 8" key="1">
    <citation type="journal article" date="2016" name="Proc. Natl. Acad. Sci. U.S.A.">
        <title>Comparative genomics of biotechnologically important yeasts.</title>
        <authorList>
            <person name="Riley R."/>
            <person name="Haridas S."/>
            <person name="Wolfe K.H."/>
            <person name="Lopes M.R."/>
            <person name="Hittinger C.T."/>
            <person name="Goeker M."/>
            <person name="Salamov A.A."/>
            <person name="Wisecaver J.H."/>
            <person name="Long T.M."/>
            <person name="Calvey C.H."/>
            <person name="Aerts A.L."/>
            <person name="Barry K.W."/>
            <person name="Choi C."/>
            <person name="Clum A."/>
            <person name="Coughlan A.Y."/>
            <person name="Deshpande S."/>
            <person name="Douglass A.P."/>
            <person name="Hanson S.J."/>
            <person name="Klenk H.-P."/>
            <person name="LaButti K.M."/>
            <person name="Lapidus A."/>
            <person name="Lindquist E.A."/>
            <person name="Lipzen A.M."/>
            <person name="Meier-Kolthoff J.P."/>
            <person name="Ohm R.A."/>
            <person name="Otillar R.P."/>
            <person name="Pangilinan J.L."/>
            <person name="Peng Y."/>
            <person name="Rokas A."/>
            <person name="Rosa C.A."/>
            <person name="Scheuner C."/>
            <person name="Sibirny A.A."/>
            <person name="Slot J.C."/>
            <person name="Stielow J.B."/>
            <person name="Sun H."/>
            <person name="Kurtzman C.P."/>
            <person name="Blackwell M."/>
            <person name="Grigoriev I.V."/>
            <person name="Jeffries T.W."/>
        </authorList>
    </citation>
    <scope>NUCLEOTIDE SEQUENCE [LARGE SCALE GENOMIC DNA]</scope>
    <source>
        <strain evidence="7 8">DSM 6958</strain>
    </source>
</reference>
<dbReference type="PANTHER" id="PTHR28018:SF3">
    <property type="entry name" value="RESPIRATORY SUPERCOMPLEX FACTOR 2, MITOCHONDRIAL"/>
    <property type="match status" value="1"/>
</dbReference>
<feature type="domain" description="HIG1" evidence="6">
    <location>
        <begin position="99"/>
        <end position="190"/>
    </location>
</feature>
<organism evidence="7 8">
    <name type="scientific">Nadsonia fulvescens var. elongata DSM 6958</name>
    <dbReference type="NCBI Taxonomy" id="857566"/>
    <lineage>
        <taxon>Eukaryota</taxon>
        <taxon>Fungi</taxon>
        <taxon>Dikarya</taxon>
        <taxon>Ascomycota</taxon>
        <taxon>Saccharomycotina</taxon>
        <taxon>Dipodascomycetes</taxon>
        <taxon>Dipodascales</taxon>
        <taxon>Dipodascales incertae sedis</taxon>
        <taxon>Nadsonia</taxon>
    </lineage>
</organism>
<dbReference type="GO" id="GO:0005739">
    <property type="term" value="C:mitochondrion"/>
    <property type="evidence" value="ECO:0007669"/>
    <property type="project" value="UniProtKB-SubCell"/>
</dbReference>
<dbReference type="STRING" id="857566.A0A1E3PIK4"/>
<gene>
    <name evidence="7" type="ORF">NADFUDRAFT_46968</name>
</gene>
<keyword evidence="2 5" id="KW-0812">Transmembrane</keyword>
<accession>A0A1E3PIK4</accession>
<dbReference type="Pfam" id="PF04588">
    <property type="entry name" value="HIG_1_N"/>
    <property type="match status" value="1"/>
</dbReference>
<evidence type="ECO:0000256" key="5">
    <source>
        <dbReference type="SAM" id="Phobius"/>
    </source>
</evidence>
<evidence type="ECO:0000256" key="1">
    <source>
        <dbReference type="ARBA" id="ARBA00004173"/>
    </source>
</evidence>
<keyword evidence="3 5" id="KW-1133">Transmembrane helix</keyword>
<comment type="subcellular location">
    <subcellularLocation>
        <location evidence="1">Mitochondrion</location>
    </subcellularLocation>
</comment>
<feature type="transmembrane region" description="Helical" evidence="5">
    <location>
        <begin position="162"/>
        <end position="180"/>
    </location>
</feature>
<evidence type="ECO:0000313" key="8">
    <source>
        <dbReference type="Proteomes" id="UP000095009"/>
    </source>
</evidence>
<evidence type="ECO:0000259" key="6">
    <source>
        <dbReference type="PROSITE" id="PS51503"/>
    </source>
</evidence>
<protein>
    <recommendedName>
        <fullName evidence="6">HIG1 domain-containing protein</fullName>
    </recommendedName>
</protein>
<evidence type="ECO:0000313" key="7">
    <source>
        <dbReference type="EMBL" id="ODQ65249.1"/>
    </source>
</evidence>
<feature type="transmembrane region" description="Helical" evidence="5">
    <location>
        <begin position="28"/>
        <end position="47"/>
    </location>
</feature>